<feature type="transmembrane region" description="Helical" evidence="10">
    <location>
        <begin position="7"/>
        <end position="31"/>
    </location>
</feature>
<keyword evidence="2" id="KW-1003">Cell membrane</keyword>
<evidence type="ECO:0000256" key="3">
    <source>
        <dbReference type="ARBA" id="ARBA00022692"/>
    </source>
</evidence>
<feature type="transmembrane region" description="Helical" evidence="10">
    <location>
        <begin position="225"/>
        <end position="244"/>
    </location>
</feature>
<reference evidence="11" key="1">
    <citation type="submission" date="2022-01" db="EMBL/GenBank/DDBJ databases">
        <authorList>
            <person name="Braso-Vives M."/>
        </authorList>
    </citation>
    <scope>NUCLEOTIDE SEQUENCE</scope>
</reference>
<dbReference type="PANTHER" id="PTHR24228">
    <property type="entry name" value="B2 BRADYKININ RECEPTOR/ANGIOTENSIN II RECEPTOR"/>
    <property type="match status" value="1"/>
</dbReference>
<keyword evidence="3 10" id="KW-0812">Transmembrane</keyword>
<feature type="compositionally biased region" description="Basic and acidic residues" evidence="9">
    <location>
        <begin position="154"/>
        <end position="176"/>
    </location>
</feature>
<evidence type="ECO:0000256" key="6">
    <source>
        <dbReference type="ARBA" id="ARBA00023136"/>
    </source>
</evidence>
<dbReference type="InterPro" id="IPR000276">
    <property type="entry name" value="GPCR_Rhodpsn"/>
</dbReference>
<keyword evidence="7" id="KW-0675">Receptor</keyword>
<dbReference type="FunFam" id="1.20.1070.10:FF:000502">
    <property type="entry name" value="Uncharacterized protein"/>
    <property type="match status" value="1"/>
</dbReference>
<evidence type="ECO:0000313" key="12">
    <source>
        <dbReference type="Proteomes" id="UP000838412"/>
    </source>
</evidence>
<keyword evidence="12" id="KW-1185">Reference proteome</keyword>
<feature type="compositionally biased region" description="Polar residues" evidence="9">
    <location>
        <begin position="181"/>
        <end position="211"/>
    </location>
</feature>
<sequence>MATAGDYIVVVANGIIIVVTVVGGLLTILAICTRPALRKLVNVPLVSLSCADILFATLYTPFWIQQILHPLWEPPAALEVLTGEGGGAAPSTSKATARVTEPLRNLEGVEWVGDENSSSSEDGQKGNDCIEPGKPKGTMTLAATASGTGKQQQGKKDLSSDEERKGNDRNEPDKPKGITLTVATLSDQAGKNEQQEQHSVPSSSTQNCTSTSAAERQITKMMMTLFAVYTLCCMPITIMVIFSSKVPAEAFTVGQILAALNGALNPIVYGAMNKNIRREYKRMWDSMLNFIM</sequence>
<keyword evidence="6 10" id="KW-0472">Membrane</keyword>
<evidence type="ECO:0000256" key="2">
    <source>
        <dbReference type="ARBA" id="ARBA00022475"/>
    </source>
</evidence>
<feature type="region of interest" description="Disordered" evidence="9">
    <location>
        <begin position="83"/>
        <end position="211"/>
    </location>
</feature>
<dbReference type="EMBL" id="OV696703">
    <property type="protein sequence ID" value="CAH1250865.1"/>
    <property type="molecule type" value="Genomic_DNA"/>
</dbReference>
<dbReference type="Proteomes" id="UP000838412">
    <property type="component" value="Chromosome 18"/>
</dbReference>
<feature type="compositionally biased region" description="Polar residues" evidence="9">
    <location>
        <begin position="141"/>
        <end position="152"/>
    </location>
</feature>
<dbReference type="GO" id="GO:0005886">
    <property type="term" value="C:plasma membrane"/>
    <property type="evidence" value="ECO:0007669"/>
    <property type="project" value="UniProtKB-SubCell"/>
</dbReference>
<gene>
    <name evidence="11" type="primary">MTNR1B</name>
    <name evidence="11" type="ORF">BLAG_LOCUS11439</name>
</gene>
<dbReference type="AlphaFoldDB" id="A0A8J9ZBH1"/>
<evidence type="ECO:0000256" key="9">
    <source>
        <dbReference type="SAM" id="MobiDB-lite"/>
    </source>
</evidence>
<dbReference type="PANTHER" id="PTHR24228:SF72">
    <property type="entry name" value="G-PROTEIN COUPLED RECEPTORS FAMILY 1 PROFILE DOMAIN-CONTAINING PROTEIN"/>
    <property type="match status" value="1"/>
</dbReference>
<evidence type="ECO:0000256" key="10">
    <source>
        <dbReference type="SAM" id="Phobius"/>
    </source>
</evidence>
<proteinExistence type="predicted"/>
<evidence type="ECO:0000256" key="8">
    <source>
        <dbReference type="ARBA" id="ARBA00023224"/>
    </source>
</evidence>
<keyword evidence="4 10" id="KW-1133">Transmembrane helix</keyword>
<dbReference type="OrthoDB" id="10044919at2759"/>
<dbReference type="Gene3D" id="1.20.1070.10">
    <property type="entry name" value="Rhodopsin 7-helix transmembrane proteins"/>
    <property type="match status" value="2"/>
</dbReference>
<keyword evidence="8" id="KW-0807">Transducer</keyword>
<organism evidence="11 12">
    <name type="scientific">Branchiostoma lanceolatum</name>
    <name type="common">Common lancelet</name>
    <name type="synonym">Amphioxus lanceolatum</name>
    <dbReference type="NCBI Taxonomy" id="7740"/>
    <lineage>
        <taxon>Eukaryota</taxon>
        <taxon>Metazoa</taxon>
        <taxon>Chordata</taxon>
        <taxon>Cephalochordata</taxon>
        <taxon>Leptocardii</taxon>
        <taxon>Amphioxiformes</taxon>
        <taxon>Branchiostomatidae</taxon>
        <taxon>Branchiostoma</taxon>
    </lineage>
</organism>
<accession>A0A8J9ZBH1</accession>
<feature type="transmembrane region" description="Helical" evidence="10">
    <location>
        <begin position="250"/>
        <end position="272"/>
    </location>
</feature>
<dbReference type="PRINTS" id="PR00237">
    <property type="entry name" value="GPCRRHODOPSN"/>
</dbReference>
<dbReference type="GO" id="GO:0004930">
    <property type="term" value="F:G protein-coupled receptor activity"/>
    <property type="evidence" value="ECO:0007669"/>
    <property type="project" value="UniProtKB-KW"/>
</dbReference>
<dbReference type="Pfam" id="PF00001">
    <property type="entry name" value="7tm_1"/>
    <property type="match status" value="1"/>
</dbReference>
<dbReference type="SUPFAM" id="SSF81321">
    <property type="entry name" value="Family A G protein-coupled receptor-like"/>
    <property type="match status" value="2"/>
</dbReference>
<evidence type="ECO:0000256" key="5">
    <source>
        <dbReference type="ARBA" id="ARBA00023040"/>
    </source>
</evidence>
<protein>
    <submittedName>
        <fullName evidence="11">MTNR1B protein</fullName>
    </submittedName>
</protein>
<evidence type="ECO:0000256" key="7">
    <source>
        <dbReference type="ARBA" id="ARBA00023170"/>
    </source>
</evidence>
<comment type="subcellular location">
    <subcellularLocation>
        <location evidence="1">Cell membrane</location>
        <topology evidence="1">Multi-pass membrane protein</topology>
    </subcellularLocation>
</comment>
<evidence type="ECO:0000256" key="1">
    <source>
        <dbReference type="ARBA" id="ARBA00004651"/>
    </source>
</evidence>
<evidence type="ECO:0000313" key="11">
    <source>
        <dbReference type="EMBL" id="CAH1250865.1"/>
    </source>
</evidence>
<keyword evidence="5" id="KW-0297">G-protein coupled receptor</keyword>
<dbReference type="CDD" id="cd00637">
    <property type="entry name" value="7tm_classA_rhodopsin-like"/>
    <property type="match status" value="1"/>
</dbReference>
<name>A0A8J9ZBH1_BRALA</name>
<evidence type="ECO:0000256" key="4">
    <source>
        <dbReference type="ARBA" id="ARBA00022989"/>
    </source>
</evidence>